<dbReference type="RefSeq" id="WP_192765987.1">
    <property type="nucleotide sequence ID" value="NZ_JADBEB010000001.1"/>
</dbReference>
<gene>
    <name evidence="1" type="ORF">H4W31_001499</name>
</gene>
<organism evidence="1 2">
    <name type="scientific">Plantactinospora soyae</name>
    <dbReference type="NCBI Taxonomy" id="1544732"/>
    <lineage>
        <taxon>Bacteria</taxon>
        <taxon>Bacillati</taxon>
        <taxon>Actinomycetota</taxon>
        <taxon>Actinomycetes</taxon>
        <taxon>Micromonosporales</taxon>
        <taxon>Micromonosporaceae</taxon>
        <taxon>Plantactinospora</taxon>
    </lineage>
</organism>
<dbReference type="AlphaFoldDB" id="A0A927M313"/>
<proteinExistence type="predicted"/>
<sequence>MIHTLFEVAQMTGLSLRSIQNGCRHGRIEHTARGAGTIRIRRGMTGVQVEKLLAQRTVKVASPAQPELEPLDDLAEAKAATRRRLARYSGRSTAGQRS</sequence>
<comment type="caution">
    <text evidence="1">The sequence shown here is derived from an EMBL/GenBank/DDBJ whole genome shotgun (WGS) entry which is preliminary data.</text>
</comment>
<name>A0A927M313_9ACTN</name>
<reference evidence="1" key="1">
    <citation type="submission" date="2020-10" db="EMBL/GenBank/DDBJ databases">
        <title>Sequencing the genomes of 1000 actinobacteria strains.</title>
        <authorList>
            <person name="Klenk H.-P."/>
        </authorList>
    </citation>
    <scope>NUCLEOTIDE SEQUENCE</scope>
    <source>
        <strain evidence="1">DSM 46832</strain>
    </source>
</reference>
<evidence type="ECO:0000313" key="1">
    <source>
        <dbReference type="EMBL" id="MBE1485861.1"/>
    </source>
</evidence>
<protein>
    <submittedName>
        <fullName evidence="1">Uncharacterized protein</fullName>
    </submittedName>
</protein>
<dbReference type="Proteomes" id="UP000649753">
    <property type="component" value="Unassembled WGS sequence"/>
</dbReference>
<keyword evidence="2" id="KW-1185">Reference proteome</keyword>
<evidence type="ECO:0000313" key="2">
    <source>
        <dbReference type="Proteomes" id="UP000649753"/>
    </source>
</evidence>
<accession>A0A927M313</accession>
<dbReference type="EMBL" id="JADBEB010000001">
    <property type="protein sequence ID" value="MBE1485861.1"/>
    <property type="molecule type" value="Genomic_DNA"/>
</dbReference>